<dbReference type="SUPFAM" id="SSF51735">
    <property type="entry name" value="NAD(P)-binding Rossmann-fold domains"/>
    <property type="match status" value="1"/>
</dbReference>
<organism evidence="3 4">
    <name type="scientific">Baia soyae</name>
    <dbReference type="NCBI Taxonomy" id="1544746"/>
    <lineage>
        <taxon>Bacteria</taxon>
        <taxon>Bacillati</taxon>
        <taxon>Bacillota</taxon>
        <taxon>Bacilli</taxon>
        <taxon>Bacillales</taxon>
        <taxon>Thermoactinomycetaceae</taxon>
        <taxon>Baia</taxon>
    </lineage>
</organism>
<evidence type="ECO:0000259" key="2">
    <source>
        <dbReference type="Pfam" id="PF01370"/>
    </source>
</evidence>
<comment type="similarity">
    <text evidence="1">Belongs to the NAD(P)-dependent epimerase/dehydratase family.</text>
</comment>
<dbReference type="InterPro" id="IPR001509">
    <property type="entry name" value="Epimerase_deHydtase"/>
</dbReference>
<proteinExistence type="inferred from homology"/>
<dbReference type="Proteomes" id="UP000294746">
    <property type="component" value="Unassembled WGS sequence"/>
</dbReference>
<accession>A0A4R2S235</accession>
<dbReference type="Gene3D" id="3.40.50.720">
    <property type="entry name" value="NAD(P)-binding Rossmann-like Domain"/>
    <property type="match status" value="1"/>
</dbReference>
<dbReference type="OrthoDB" id="181047at2"/>
<keyword evidence="4" id="KW-1185">Reference proteome</keyword>
<protein>
    <submittedName>
        <fullName evidence="3">UDP-glucose 4-epimerase</fullName>
    </submittedName>
</protein>
<dbReference type="EMBL" id="SLXV01000001">
    <property type="protein sequence ID" value="TCP70588.1"/>
    <property type="molecule type" value="Genomic_DNA"/>
</dbReference>
<evidence type="ECO:0000256" key="1">
    <source>
        <dbReference type="ARBA" id="ARBA00007637"/>
    </source>
</evidence>
<dbReference type="Pfam" id="PF01370">
    <property type="entry name" value="Epimerase"/>
    <property type="match status" value="1"/>
</dbReference>
<dbReference type="InterPro" id="IPR036291">
    <property type="entry name" value="NAD(P)-bd_dom_sf"/>
</dbReference>
<evidence type="ECO:0000313" key="3">
    <source>
        <dbReference type="EMBL" id="TCP70588.1"/>
    </source>
</evidence>
<dbReference type="PANTHER" id="PTHR43000">
    <property type="entry name" value="DTDP-D-GLUCOSE 4,6-DEHYDRATASE-RELATED"/>
    <property type="match status" value="1"/>
</dbReference>
<dbReference type="Gene3D" id="3.90.25.10">
    <property type="entry name" value="UDP-galactose 4-epimerase, domain 1"/>
    <property type="match status" value="1"/>
</dbReference>
<name>A0A4R2S235_9BACL</name>
<feature type="domain" description="NAD-dependent epimerase/dehydratase" evidence="2">
    <location>
        <begin position="3"/>
        <end position="241"/>
    </location>
</feature>
<gene>
    <name evidence="3" type="ORF">EDD57_10128</name>
</gene>
<dbReference type="AlphaFoldDB" id="A0A4R2S235"/>
<reference evidence="3 4" key="1">
    <citation type="submission" date="2019-03" db="EMBL/GenBank/DDBJ databases">
        <title>Genomic Encyclopedia of Type Strains, Phase IV (KMG-IV): sequencing the most valuable type-strain genomes for metagenomic binning, comparative biology and taxonomic classification.</title>
        <authorList>
            <person name="Goeker M."/>
        </authorList>
    </citation>
    <scope>NUCLEOTIDE SEQUENCE [LARGE SCALE GENOMIC DNA]</scope>
    <source>
        <strain evidence="3 4">DSM 46831</strain>
    </source>
</reference>
<evidence type="ECO:0000313" key="4">
    <source>
        <dbReference type="Proteomes" id="UP000294746"/>
    </source>
</evidence>
<sequence>MKILVVGGAGFIGSHVVDLYIDNGHEVHVVDDLSTGKKGNIHPRAKFHHLDIYNDQEALTHLIQSEKFEIINHHAAQKSVPASMENPIIDAQINIMGTLNLLESAVEHGVKKFIFASSGGTLAGDISKIPTSEVDTPVLVSPYAISKYTLEKYLDFYYQHHGLNYTVLRYANVYGPRQVPDGECGVVSIFLENFMQGKPSKIYTFPHMPSGATRDYIFVKEVARVNLLVLDDGDNQVFNIGTGVETSTESVYQILQDGLKCYVPCIKEPKRKGDLERVSLNCDQAFKQLGWRYQTSLQQGLMETIYSVLERKIECK</sequence>
<dbReference type="RefSeq" id="WP_131847135.1">
    <property type="nucleotide sequence ID" value="NZ_SLXV01000001.1"/>
</dbReference>
<comment type="caution">
    <text evidence="3">The sequence shown here is derived from an EMBL/GenBank/DDBJ whole genome shotgun (WGS) entry which is preliminary data.</text>
</comment>